<evidence type="ECO:0000256" key="3">
    <source>
        <dbReference type="ARBA" id="ARBA00023172"/>
    </source>
</evidence>
<evidence type="ECO:0000256" key="5">
    <source>
        <dbReference type="ARBA" id="ARBA00023254"/>
    </source>
</evidence>
<keyword evidence="4" id="KW-0539">Nucleus</keyword>
<dbReference type="PANTHER" id="PTHR15938:SF0">
    <property type="entry name" value="HOMOLOGOUS-PAIRING PROTEIN 2 HOMOLOG"/>
    <property type="match status" value="1"/>
</dbReference>
<dbReference type="VEuPathDB" id="TriTrypDB:LpyrH10_03_4040"/>
<accession>A0A0M9G7L3</accession>
<dbReference type="RefSeq" id="XP_015662632.1">
    <property type="nucleotide sequence ID" value="XM_015799154.1"/>
</dbReference>
<protein>
    <submittedName>
        <fullName evidence="7">Hop2,probable meiosis-specific protein</fullName>
    </submittedName>
</protein>
<keyword evidence="3" id="KW-0233">DNA recombination</keyword>
<evidence type="ECO:0000259" key="6">
    <source>
        <dbReference type="Pfam" id="PF07106"/>
    </source>
</evidence>
<dbReference type="OrthoDB" id="272266at2759"/>
<dbReference type="Pfam" id="PF07106">
    <property type="entry name" value="WHD_TBPIP"/>
    <property type="match status" value="1"/>
</dbReference>
<name>A0A0M9G7L3_LEPPY</name>
<organism evidence="7 8">
    <name type="scientific">Leptomonas pyrrhocoris</name>
    <name type="common">Firebug parasite</name>
    <dbReference type="NCBI Taxonomy" id="157538"/>
    <lineage>
        <taxon>Eukaryota</taxon>
        <taxon>Discoba</taxon>
        <taxon>Euglenozoa</taxon>
        <taxon>Kinetoplastea</taxon>
        <taxon>Metakinetoplastina</taxon>
        <taxon>Trypanosomatida</taxon>
        <taxon>Trypanosomatidae</taxon>
        <taxon>Leishmaniinae</taxon>
        <taxon>Leptomonas</taxon>
    </lineage>
</organism>
<evidence type="ECO:0000313" key="8">
    <source>
        <dbReference type="Proteomes" id="UP000037923"/>
    </source>
</evidence>
<dbReference type="GeneID" id="26902548"/>
<dbReference type="GO" id="GO:0003690">
    <property type="term" value="F:double-stranded DNA binding"/>
    <property type="evidence" value="ECO:0007669"/>
    <property type="project" value="TreeGrafter"/>
</dbReference>
<comment type="subcellular location">
    <subcellularLocation>
        <location evidence="1">Nucleus</location>
    </subcellularLocation>
</comment>
<dbReference type="InterPro" id="IPR036388">
    <property type="entry name" value="WH-like_DNA-bd_sf"/>
</dbReference>
<comment type="similarity">
    <text evidence="2">Belongs to the HOP2 family.</text>
</comment>
<dbReference type="GO" id="GO:0010774">
    <property type="term" value="P:meiotic strand invasion involved in reciprocal meiotic recombination"/>
    <property type="evidence" value="ECO:0007669"/>
    <property type="project" value="TreeGrafter"/>
</dbReference>
<dbReference type="GO" id="GO:0120230">
    <property type="term" value="F:recombinase activator activity"/>
    <property type="evidence" value="ECO:0007669"/>
    <property type="project" value="TreeGrafter"/>
</dbReference>
<dbReference type="Gene3D" id="1.10.10.10">
    <property type="entry name" value="Winged helix-like DNA-binding domain superfamily/Winged helix DNA-binding domain"/>
    <property type="match status" value="1"/>
</dbReference>
<evidence type="ECO:0000256" key="4">
    <source>
        <dbReference type="ARBA" id="ARBA00023242"/>
    </source>
</evidence>
<gene>
    <name evidence="7" type="ORF">ABB37_02253</name>
</gene>
<evidence type="ECO:0000256" key="2">
    <source>
        <dbReference type="ARBA" id="ARBA00007922"/>
    </source>
</evidence>
<dbReference type="EMBL" id="LGTL01000003">
    <property type="protein sequence ID" value="KPA84193.1"/>
    <property type="molecule type" value="Genomic_DNA"/>
</dbReference>
<evidence type="ECO:0000313" key="7">
    <source>
        <dbReference type="EMBL" id="KPA84193.1"/>
    </source>
</evidence>
<keyword evidence="5" id="KW-0469">Meiosis</keyword>
<dbReference type="GO" id="GO:0120231">
    <property type="term" value="C:DNA recombinase auxiliary factor complex"/>
    <property type="evidence" value="ECO:0007669"/>
    <property type="project" value="TreeGrafter"/>
</dbReference>
<dbReference type="PANTHER" id="PTHR15938">
    <property type="entry name" value="TBP-1 INTERACTING PROTEIN"/>
    <property type="match status" value="1"/>
</dbReference>
<proteinExistence type="inferred from homology"/>
<dbReference type="OMA" id="LRWFECE"/>
<feature type="domain" description="Homologous-pairing protein 2 winged helix" evidence="6">
    <location>
        <begin position="16"/>
        <end position="75"/>
    </location>
</feature>
<dbReference type="AlphaFoldDB" id="A0A0M9G7L3"/>
<comment type="caution">
    <text evidence="7">The sequence shown here is derived from an EMBL/GenBank/DDBJ whole genome shotgun (WGS) entry which is preliminary data.</text>
</comment>
<reference evidence="7 8" key="1">
    <citation type="submission" date="2015-07" db="EMBL/GenBank/DDBJ databases">
        <title>High-quality genome of monoxenous trypanosomatid Leptomonas pyrrhocoris.</title>
        <authorList>
            <person name="Flegontov P."/>
            <person name="Butenko A."/>
            <person name="Firsov S."/>
            <person name="Vlcek C."/>
            <person name="Logacheva M.D."/>
            <person name="Field M."/>
            <person name="Filatov D."/>
            <person name="Flegontova O."/>
            <person name="Gerasimov E."/>
            <person name="Jackson A.P."/>
            <person name="Kelly S."/>
            <person name="Opperdoes F."/>
            <person name="O'Reilly A."/>
            <person name="Votypka J."/>
            <person name="Yurchenko V."/>
            <person name="Lukes J."/>
        </authorList>
    </citation>
    <scope>NUCLEOTIDE SEQUENCE [LARGE SCALE GENOMIC DNA]</scope>
    <source>
        <strain evidence="7">H10</strain>
    </source>
</reference>
<evidence type="ECO:0000256" key="1">
    <source>
        <dbReference type="ARBA" id="ARBA00004123"/>
    </source>
</evidence>
<dbReference type="GO" id="GO:0000709">
    <property type="term" value="P:meiotic joint molecule formation"/>
    <property type="evidence" value="ECO:0007669"/>
    <property type="project" value="TreeGrafter"/>
</dbReference>
<dbReference type="InterPro" id="IPR010776">
    <property type="entry name" value="Hop2_WH_dom"/>
</dbReference>
<sequence>MSGCKTSIKKVKDVTEATALVHDWFERENRPATPQSLTDALGSRVSKTCIQKILDQLHADSKLCVKDLKKIRFYYLRIDEPTAHRDGEGNAICDAPNVTTATGDEKADASAERDDSAALCDVSLAASSLAEKYCSLARWRGWPSQEERAAQQDALTREVRQLEADVEVLQGGRKADEKGVADAETRASRVRRAVCRYRRARQFWTERKGWAMRLLEATGGDAHSPQHMAALLGCTTDADVGVSFESTAVALPRQMLREIGLN</sequence>
<dbReference type="GO" id="GO:0007129">
    <property type="term" value="P:homologous chromosome pairing at meiosis"/>
    <property type="evidence" value="ECO:0007669"/>
    <property type="project" value="TreeGrafter"/>
</dbReference>
<keyword evidence="8" id="KW-1185">Reference proteome</keyword>
<dbReference type="Proteomes" id="UP000037923">
    <property type="component" value="Unassembled WGS sequence"/>
</dbReference>
<dbReference type="GO" id="GO:0000794">
    <property type="term" value="C:condensed nuclear chromosome"/>
    <property type="evidence" value="ECO:0007669"/>
    <property type="project" value="TreeGrafter"/>
</dbReference>